<gene>
    <name evidence="2" type="ORF">Scep_006901</name>
</gene>
<reference evidence="2 3" key="1">
    <citation type="submission" date="2024-01" db="EMBL/GenBank/DDBJ databases">
        <title>Genome assemblies of Stephania.</title>
        <authorList>
            <person name="Yang L."/>
        </authorList>
    </citation>
    <scope>NUCLEOTIDE SEQUENCE [LARGE SCALE GENOMIC DNA]</scope>
    <source>
        <strain evidence="2">JXDWG</strain>
        <tissue evidence="2">Leaf</tissue>
    </source>
</reference>
<name>A0AAP0KAS5_9MAGN</name>
<organism evidence="2 3">
    <name type="scientific">Stephania cephalantha</name>
    <dbReference type="NCBI Taxonomy" id="152367"/>
    <lineage>
        <taxon>Eukaryota</taxon>
        <taxon>Viridiplantae</taxon>
        <taxon>Streptophyta</taxon>
        <taxon>Embryophyta</taxon>
        <taxon>Tracheophyta</taxon>
        <taxon>Spermatophyta</taxon>
        <taxon>Magnoliopsida</taxon>
        <taxon>Ranunculales</taxon>
        <taxon>Menispermaceae</taxon>
        <taxon>Menispermoideae</taxon>
        <taxon>Cissampelideae</taxon>
        <taxon>Stephania</taxon>
    </lineage>
</organism>
<accession>A0AAP0KAS5</accession>
<dbReference type="Proteomes" id="UP001419268">
    <property type="component" value="Unassembled WGS sequence"/>
</dbReference>
<proteinExistence type="predicted"/>
<dbReference type="EMBL" id="JBBNAG010000003">
    <property type="protein sequence ID" value="KAK9148144.1"/>
    <property type="molecule type" value="Genomic_DNA"/>
</dbReference>
<evidence type="ECO:0000313" key="3">
    <source>
        <dbReference type="Proteomes" id="UP001419268"/>
    </source>
</evidence>
<feature type="compositionally biased region" description="Pro residues" evidence="1">
    <location>
        <begin position="27"/>
        <end position="49"/>
    </location>
</feature>
<sequence>MIHRSRDCSWLGDDAAVSGHIDSQSSIPPPPPPHFSPPPPTPTPTVPPPMISKAVGMGWSSEPHSSFLLMFPPGSAAAAAAVSPWVDGHFEGGLSETAATPAAESVDPVVLGAPKEEDRVDVEVGGLGLFLVSRTDVGSKQPLVMISSL</sequence>
<comment type="caution">
    <text evidence="2">The sequence shown here is derived from an EMBL/GenBank/DDBJ whole genome shotgun (WGS) entry which is preliminary data.</text>
</comment>
<protein>
    <submittedName>
        <fullName evidence="2">Uncharacterized protein</fullName>
    </submittedName>
</protein>
<dbReference type="AlphaFoldDB" id="A0AAP0KAS5"/>
<evidence type="ECO:0000256" key="1">
    <source>
        <dbReference type="SAM" id="MobiDB-lite"/>
    </source>
</evidence>
<evidence type="ECO:0000313" key="2">
    <source>
        <dbReference type="EMBL" id="KAK9148144.1"/>
    </source>
</evidence>
<feature type="region of interest" description="Disordered" evidence="1">
    <location>
        <begin position="16"/>
        <end position="49"/>
    </location>
</feature>
<keyword evidence="3" id="KW-1185">Reference proteome</keyword>